<dbReference type="PRINTS" id="PR00320">
    <property type="entry name" value="GPROTEINBRPT"/>
</dbReference>
<keyword evidence="9" id="KW-0012">Acyltransferase</keyword>
<evidence type="ECO:0000313" key="10">
    <source>
        <dbReference type="Proteomes" id="UP000001549"/>
    </source>
</evidence>
<keyword evidence="2" id="KW-0677">Repeat</keyword>
<keyword evidence="9" id="KW-0418">Kinase</keyword>
<dbReference type="InterPro" id="IPR000719">
    <property type="entry name" value="Prot_kinase_dom"/>
</dbReference>
<dbReference type="PANTHER" id="PTHR19879">
    <property type="entry name" value="TRANSCRIPTION INITIATION FACTOR TFIID"/>
    <property type="match status" value="1"/>
</dbReference>
<evidence type="ECO:0000256" key="7">
    <source>
        <dbReference type="SAM" id="MobiDB-lite"/>
    </source>
</evidence>
<gene>
    <name evidence="9" type="ordered locus">FsymDg_0524</name>
</gene>
<feature type="compositionally biased region" description="Low complexity" evidence="7">
    <location>
        <begin position="313"/>
        <end position="328"/>
    </location>
</feature>
<dbReference type="InterPro" id="IPR008271">
    <property type="entry name" value="Ser/Thr_kinase_AS"/>
</dbReference>
<keyword evidence="3 6" id="KW-0547">Nucleotide-binding</keyword>
<proteinExistence type="predicted"/>
<dbReference type="CDD" id="cd14014">
    <property type="entry name" value="STKc_PknB_like"/>
    <property type="match status" value="1"/>
</dbReference>
<evidence type="ECO:0000259" key="8">
    <source>
        <dbReference type="PROSITE" id="PS50011"/>
    </source>
</evidence>
<dbReference type="PROSITE" id="PS50082">
    <property type="entry name" value="WD_REPEATS_2"/>
    <property type="match status" value="7"/>
</dbReference>
<dbReference type="CDD" id="cd00200">
    <property type="entry name" value="WD40"/>
    <property type="match status" value="1"/>
</dbReference>
<dbReference type="STRING" id="656024.FsymDg_0524"/>
<organism evidence="9 10">
    <name type="scientific">Candidatus Protofrankia datiscae</name>
    <dbReference type="NCBI Taxonomy" id="2716812"/>
    <lineage>
        <taxon>Bacteria</taxon>
        <taxon>Bacillati</taxon>
        <taxon>Actinomycetota</taxon>
        <taxon>Actinomycetes</taxon>
        <taxon>Frankiales</taxon>
        <taxon>Frankiaceae</taxon>
        <taxon>Protofrankia</taxon>
    </lineage>
</organism>
<dbReference type="SMART" id="SM00320">
    <property type="entry name" value="WD40"/>
    <property type="match status" value="7"/>
</dbReference>
<dbReference type="InterPro" id="IPR020472">
    <property type="entry name" value="WD40_PAC1"/>
</dbReference>
<feature type="region of interest" description="Disordered" evidence="7">
    <location>
        <begin position="290"/>
        <end position="373"/>
    </location>
</feature>
<dbReference type="eggNOG" id="COG2319">
    <property type="taxonomic scope" value="Bacteria"/>
</dbReference>
<feature type="compositionally biased region" description="Basic residues" evidence="7">
    <location>
        <begin position="346"/>
        <end position="373"/>
    </location>
</feature>
<feature type="repeat" description="WD" evidence="5">
    <location>
        <begin position="690"/>
        <end position="731"/>
    </location>
</feature>
<feature type="repeat" description="WD" evidence="5">
    <location>
        <begin position="552"/>
        <end position="593"/>
    </location>
</feature>
<accession>F8B697</accession>
<dbReference type="PROSITE" id="PS50011">
    <property type="entry name" value="PROTEIN_KINASE_DOM"/>
    <property type="match status" value="1"/>
</dbReference>
<dbReference type="RefSeq" id="WP_013872055.1">
    <property type="nucleotide sequence ID" value="NC_015656.1"/>
</dbReference>
<protein>
    <submittedName>
        <fullName evidence="9">Serine/threonine protein kinase with WD40 repeats</fullName>
        <ecNumber evidence="9">2.3.1.48</ecNumber>
        <ecNumber evidence="9">2.7.11.17</ecNumber>
    </submittedName>
</protein>
<feature type="binding site" evidence="6">
    <location>
        <position position="44"/>
    </location>
    <ligand>
        <name>ATP</name>
        <dbReference type="ChEBI" id="CHEBI:30616"/>
    </ligand>
</feature>
<keyword evidence="9" id="KW-0723">Serine/threonine-protein kinase</keyword>
<evidence type="ECO:0000256" key="4">
    <source>
        <dbReference type="ARBA" id="ARBA00022840"/>
    </source>
</evidence>
<dbReference type="eggNOG" id="COG0515">
    <property type="taxonomic scope" value="Bacteria"/>
</dbReference>
<keyword evidence="10" id="KW-1185">Reference proteome</keyword>
<dbReference type="InterPro" id="IPR011009">
    <property type="entry name" value="Kinase-like_dom_sf"/>
</dbReference>
<dbReference type="InterPro" id="IPR017441">
    <property type="entry name" value="Protein_kinase_ATP_BS"/>
</dbReference>
<feature type="repeat" description="WD" evidence="5">
    <location>
        <begin position="598"/>
        <end position="639"/>
    </location>
</feature>
<dbReference type="InterPro" id="IPR036322">
    <property type="entry name" value="WD40_repeat_dom_sf"/>
</dbReference>
<dbReference type="EC" id="2.3.1.48" evidence="9"/>
<feature type="repeat" description="WD" evidence="5">
    <location>
        <begin position="506"/>
        <end position="539"/>
    </location>
</feature>
<dbReference type="PROSITE" id="PS00108">
    <property type="entry name" value="PROTEIN_KINASE_ST"/>
    <property type="match status" value="1"/>
</dbReference>
<keyword evidence="1 5" id="KW-0853">WD repeat</keyword>
<evidence type="ECO:0000256" key="5">
    <source>
        <dbReference type="PROSITE-ProRule" id="PRU00221"/>
    </source>
</evidence>
<dbReference type="Gene3D" id="2.130.10.10">
    <property type="entry name" value="YVTN repeat-like/Quinoprotein amine dehydrogenase"/>
    <property type="match status" value="3"/>
</dbReference>
<feature type="repeat" description="WD" evidence="5">
    <location>
        <begin position="414"/>
        <end position="455"/>
    </location>
</feature>
<evidence type="ECO:0000313" key="9">
    <source>
        <dbReference type="EMBL" id="AEH08067.1"/>
    </source>
</evidence>
<dbReference type="Pfam" id="PF00400">
    <property type="entry name" value="WD40"/>
    <property type="match status" value="7"/>
</dbReference>
<reference evidence="9 10" key="1">
    <citation type="submission" date="2011-05" db="EMBL/GenBank/DDBJ databases">
        <title>Complete sequence of chromosome of Frankia symbiont of Datisca glomerata.</title>
        <authorList>
            <consortium name="US DOE Joint Genome Institute"/>
            <person name="Lucas S."/>
            <person name="Han J."/>
            <person name="Lapidus A."/>
            <person name="Cheng J.-F."/>
            <person name="Goodwin L."/>
            <person name="Pitluck S."/>
            <person name="Peters L."/>
            <person name="Mikhailova N."/>
            <person name="Chertkov O."/>
            <person name="Teshima H."/>
            <person name="Han C."/>
            <person name="Tapia R."/>
            <person name="Land M."/>
            <person name="Hauser L."/>
            <person name="Kyrpides N."/>
            <person name="Ivanova N."/>
            <person name="Pagani I."/>
            <person name="Berry A."/>
            <person name="Pawlowski K."/>
            <person name="Persson T."/>
            <person name="Vanden Heuvel B."/>
            <person name="Benson D."/>
            <person name="Woyke T."/>
        </authorList>
    </citation>
    <scope>NUCLEOTIDE SEQUENCE [LARGE SCALE GENOMIC DNA]</scope>
    <source>
        <strain evidence="10">4085684</strain>
    </source>
</reference>
<dbReference type="PROSITE" id="PS00107">
    <property type="entry name" value="PROTEIN_KINASE_ATP"/>
    <property type="match status" value="1"/>
</dbReference>
<dbReference type="Proteomes" id="UP000001549">
    <property type="component" value="Chromosome"/>
</dbReference>
<dbReference type="InterPro" id="IPR015943">
    <property type="entry name" value="WD40/YVTN_repeat-like_dom_sf"/>
</dbReference>
<dbReference type="PROSITE" id="PS50294">
    <property type="entry name" value="WD_REPEATS_REGION"/>
    <property type="match status" value="7"/>
</dbReference>
<keyword evidence="9" id="KW-0808">Transferase</keyword>
<dbReference type="SUPFAM" id="SSF56112">
    <property type="entry name" value="Protein kinase-like (PK-like)"/>
    <property type="match status" value="1"/>
</dbReference>
<dbReference type="Gene3D" id="1.10.510.10">
    <property type="entry name" value="Transferase(Phosphotransferase) domain 1"/>
    <property type="match status" value="1"/>
</dbReference>
<dbReference type="Pfam" id="PF00069">
    <property type="entry name" value="Pkinase"/>
    <property type="match status" value="1"/>
</dbReference>
<dbReference type="GO" id="GO:0061733">
    <property type="term" value="F:protein-lysine-acetyltransferase activity"/>
    <property type="evidence" value="ECO:0007669"/>
    <property type="project" value="UniProtKB-EC"/>
</dbReference>
<dbReference type="SUPFAM" id="SSF50978">
    <property type="entry name" value="WD40 repeat-like"/>
    <property type="match status" value="1"/>
</dbReference>
<dbReference type="KEGG" id="fsy:FsymDg_0524"/>
<evidence type="ECO:0000256" key="2">
    <source>
        <dbReference type="ARBA" id="ARBA00022737"/>
    </source>
</evidence>
<dbReference type="EMBL" id="CP002801">
    <property type="protein sequence ID" value="AEH08067.1"/>
    <property type="molecule type" value="Genomic_DNA"/>
</dbReference>
<dbReference type="EC" id="2.7.11.17" evidence="9"/>
<sequence>MTVDRARVAAALPGYELGDELGAGTFGVVLAGWHRSLQRDVAIKMMLGKHGRAAAGFATEARVLAALDHPHVVRVYDYVETGELRLLVMEMLAGGTLTCCHQAGMLQEGACAVGLAIAAALACAHSRGVLHRDIKPDNILFDTTGLLKVVDFGLAKQVGGLPVTASAVAGTPLYMAPEQIDGGRLGPATDLYALGVLLYLLLTGVTPFAPAPSILRQRLEQVPPPPPDVPVRVADAIMWALANDPVARPPSAQAFALYLARAAAEAYGAGWLARSGLVLHLDDDVRAAAERPSVSAPPPLPPIAKSNILSPKSDTAPSPSAGDAPADSLLSQGIASATQVGDRPTGRVRRVRPHHRSAVPPAHRRPGGAPRHRGASRCRIAVIAFLLAGAVALVAATRSGDPSDISIRPLSPPLTGHTHWVLSVLFSPNQRVLASSSRDGTVRLWDVTDRSQPRLLGRPLTGPTDGVTSVAFSPDGHTLAGSSWDRTIWLWDVTDPSAPRLSAGPVSGHRDAVTSVAFSPDGKVLASGSNDGTVRLWDVADRSGPRPLGKPLISHADAVTSVVFSPDGRTLASASYDKTVRLWDLTDRSRPRLFGAPLVGHTMFVFSVAFSPDGHVLASGSYDGTIRLWDVTNRSDPHPAGDHLRVSSTTVRSVAFSPDGRTLASGSFDGTVRLWNVTDLSSPYPRNDSLTVHGDWVMSVVFSADGRTLATGSNDKTVRLWELRQPASAGS</sequence>
<keyword evidence="4 6" id="KW-0067">ATP-binding</keyword>
<dbReference type="AlphaFoldDB" id="F8B697"/>
<evidence type="ECO:0000256" key="6">
    <source>
        <dbReference type="PROSITE-ProRule" id="PRU10141"/>
    </source>
</evidence>
<evidence type="ECO:0000256" key="3">
    <source>
        <dbReference type="ARBA" id="ARBA00022741"/>
    </source>
</evidence>
<dbReference type="PROSITE" id="PS00678">
    <property type="entry name" value="WD_REPEATS_1"/>
    <property type="match status" value="7"/>
</dbReference>
<feature type="repeat" description="WD" evidence="5">
    <location>
        <begin position="460"/>
        <end position="501"/>
    </location>
</feature>
<dbReference type="GO" id="GO:0005524">
    <property type="term" value="F:ATP binding"/>
    <property type="evidence" value="ECO:0007669"/>
    <property type="project" value="UniProtKB-UniRule"/>
</dbReference>
<dbReference type="SMART" id="SM00220">
    <property type="entry name" value="S_TKc"/>
    <property type="match status" value="1"/>
</dbReference>
<feature type="domain" description="Protein kinase" evidence="8">
    <location>
        <begin position="15"/>
        <end position="259"/>
    </location>
</feature>
<evidence type="ECO:0000256" key="1">
    <source>
        <dbReference type="ARBA" id="ARBA00022574"/>
    </source>
</evidence>
<feature type="compositionally biased region" description="Polar residues" evidence="7">
    <location>
        <begin position="329"/>
        <end position="339"/>
    </location>
</feature>
<dbReference type="HOGENOM" id="CLU_000288_135_4_11"/>
<name>F8B697_9ACTN</name>
<dbReference type="PANTHER" id="PTHR19879:SF9">
    <property type="entry name" value="TRANSCRIPTION INITIATION FACTOR TFIID SUBUNIT 5"/>
    <property type="match status" value="1"/>
</dbReference>
<dbReference type="InterPro" id="IPR001680">
    <property type="entry name" value="WD40_rpt"/>
</dbReference>
<feature type="repeat" description="WD" evidence="5">
    <location>
        <begin position="644"/>
        <end position="677"/>
    </location>
</feature>
<dbReference type="InterPro" id="IPR019775">
    <property type="entry name" value="WD40_repeat_CS"/>
</dbReference>
<dbReference type="GO" id="GO:0004683">
    <property type="term" value="F:calcium/calmodulin-dependent protein kinase activity"/>
    <property type="evidence" value="ECO:0007669"/>
    <property type="project" value="UniProtKB-EC"/>
</dbReference>